<dbReference type="Proteomes" id="UP000252167">
    <property type="component" value="Unassembled WGS sequence"/>
</dbReference>
<evidence type="ECO:0000313" key="4">
    <source>
        <dbReference type="Proteomes" id="UP000252167"/>
    </source>
</evidence>
<dbReference type="AlphaFoldDB" id="A0A365YNZ3"/>
<protein>
    <submittedName>
        <fullName evidence="3">Molecular chaperone DnaJ</fullName>
    </submittedName>
</protein>
<feature type="region of interest" description="Disordered" evidence="1">
    <location>
        <begin position="90"/>
        <end position="118"/>
    </location>
</feature>
<dbReference type="InterPro" id="IPR052276">
    <property type="entry name" value="Diphthamide-biosynth_chaperone"/>
</dbReference>
<dbReference type="PANTHER" id="PTHR44240">
    <property type="entry name" value="DNAJ DOMAIN (PROKARYOTIC HEAT SHOCK PROTEIN)-RELATED"/>
    <property type="match status" value="1"/>
</dbReference>
<organism evidence="3 4">
    <name type="scientific">Glutamicibacter soli</name>
    <dbReference type="NCBI Taxonomy" id="453836"/>
    <lineage>
        <taxon>Bacteria</taxon>
        <taxon>Bacillati</taxon>
        <taxon>Actinomycetota</taxon>
        <taxon>Actinomycetes</taxon>
        <taxon>Micrococcales</taxon>
        <taxon>Micrococcaceae</taxon>
        <taxon>Glutamicibacter</taxon>
    </lineage>
</organism>
<dbReference type="PROSITE" id="PS50076">
    <property type="entry name" value="DNAJ_2"/>
    <property type="match status" value="1"/>
</dbReference>
<reference evidence="3 4" key="1">
    <citation type="submission" date="2018-01" db="EMBL/GenBank/DDBJ databases">
        <title>Glutamicibacter soli strain NHPC-3 Whole genome sequence and assembly.</title>
        <authorList>
            <person name="Choudhury P."/>
            <person name="Gupta D."/>
            <person name="Sengupta K."/>
            <person name="Jawed A."/>
            <person name="Sultana N."/>
            <person name="Saha P."/>
        </authorList>
    </citation>
    <scope>NUCLEOTIDE SEQUENCE [LARGE SCALE GENOMIC DNA]</scope>
    <source>
        <strain evidence="3 4">NHPC-3</strain>
    </source>
</reference>
<evidence type="ECO:0000256" key="1">
    <source>
        <dbReference type="SAM" id="MobiDB-lite"/>
    </source>
</evidence>
<sequence>MPIDNTQRTYSFEKHWPQVFRYHREGRRQCAASKGTCLTMSSPSPHEILGVSRTASMEEIKVAYRRAARATHPDLGGSEDAFKEVQRAFQQLSDQQSDDSFERSFQAPGQAPRAGFSARQYDERLRTTPQQPKAQLPTEYVPPLDDVNFTTLDSKRSAQRMHGEPRKRGLFSSRSRLQREATTISLLSRNVLNVLPAARLVNGLRSPNGGHYDHVLTAGYRMAVINTMTLPEGYYAFDGSVLRHGNKMTQPPEIQISGMQRAFMQMNVAAYTLVLASNGNHHEPVIEYHRNAQPSLASSANVLNAAGLVRELKLFLGSGPSPNVVDREVLARLIGGMY</sequence>
<evidence type="ECO:0000259" key="2">
    <source>
        <dbReference type="PROSITE" id="PS50076"/>
    </source>
</evidence>
<dbReference type="PANTHER" id="PTHR44240:SF10">
    <property type="entry name" value="J DOMAIN-CONTAINING PROTEIN"/>
    <property type="match status" value="1"/>
</dbReference>
<name>A0A365YNZ3_9MICC</name>
<dbReference type="SUPFAM" id="SSF46565">
    <property type="entry name" value="Chaperone J-domain"/>
    <property type="match status" value="1"/>
</dbReference>
<gene>
    <name evidence="3" type="ORF">C1H84_02920</name>
</gene>
<dbReference type="CDD" id="cd06257">
    <property type="entry name" value="DnaJ"/>
    <property type="match status" value="1"/>
</dbReference>
<evidence type="ECO:0000313" key="3">
    <source>
        <dbReference type="EMBL" id="RBM04249.1"/>
    </source>
</evidence>
<dbReference type="SMART" id="SM00271">
    <property type="entry name" value="DnaJ"/>
    <property type="match status" value="1"/>
</dbReference>
<dbReference type="EMBL" id="POAF01000001">
    <property type="protein sequence ID" value="RBM04249.1"/>
    <property type="molecule type" value="Genomic_DNA"/>
</dbReference>
<dbReference type="Gene3D" id="1.10.287.110">
    <property type="entry name" value="DnaJ domain"/>
    <property type="match status" value="1"/>
</dbReference>
<dbReference type="InterPro" id="IPR001623">
    <property type="entry name" value="DnaJ_domain"/>
</dbReference>
<keyword evidence="4" id="KW-1185">Reference proteome</keyword>
<accession>A0A365YNZ3</accession>
<proteinExistence type="predicted"/>
<comment type="caution">
    <text evidence="3">The sequence shown here is derived from an EMBL/GenBank/DDBJ whole genome shotgun (WGS) entry which is preliminary data.</text>
</comment>
<dbReference type="Pfam" id="PF00226">
    <property type="entry name" value="DnaJ"/>
    <property type="match status" value="1"/>
</dbReference>
<feature type="domain" description="J" evidence="2">
    <location>
        <begin position="44"/>
        <end position="109"/>
    </location>
</feature>
<dbReference type="PRINTS" id="PR00625">
    <property type="entry name" value="JDOMAIN"/>
</dbReference>
<dbReference type="InterPro" id="IPR036869">
    <property type="entry name" value="J_dom_sf"/>
</dbReference>